<evidence type="ECO:0000313" key="1">
    <source>
        <dbReference type="EMBL" id="CAF4955593.1"/>
    </source>
</evidence>
<keyword evidence="2" id="KW-1185">Reference proteome</keyword>
<protein>
    <submittedName>
        <fullName evidence="1">Uncharacterized protein</fullName>
    </submittedName>
</protein>
<name>A0A821Y394_9BILA</name>
<comment type="caution">
    <text evidence="1">The sequence shown here is derived from an EMBL/GenBank/DDBJ whole genome shotgun (WGS) entry which is preliminary data.</text>
</comment>
<sequence length="45" mass="4633">MHAAGVIATGCLQYSSNGFGGQIYISVTVVVGVVCVTSKTNNETR</sequence>
<dbReference type="EMBL" id="CAJOBP010093694">
    <property type="protein sequence ID" value="CAF4955593.1"/>
    <property type="molecule type" value="Genomic_DNA"/>
</dbReference>
<evidence type="ECO:0000313" key="2">
    <source>
        <dbReference type="Proteomes" id="UP000663873"/>
    </source>
</evidence>
<organism evidence="1 2">
    <name type="scientific">Rotaria socialis</name>
    <dbReference type="NCBI Taxonomy" id="392032"/>
    <lineage>
        <taxon>Eukaryota</taxon>
        <taxon>Metazoa</taxon>
        <taxon>Spiralia</taxon>
        <taxon>Gnathifera</taxon>
        <taxon>Rotifera</taxon>
        <taxon>Eurotatoria</taxon>
        <taxon>Bdelloidea</taxon>
        <taxon>Philodinida</taxon>
        <taxon>Philodinidae</taxon>
        <taxon>Rotaria</taxon>
    </lineage>
</organism>
<feature type="non-terminal residue" evidence="1">
    <location>
        <position position="45"/>
    </location>
</feature>
<accession>A0A821Y394</accession>
<proteinExistence type="predicted"/>
<dbReference type="AlphaFoldDB" id="A0A821Y394"/>
<reference evidence="1" key="1">
    <citation type="submission" date="2021-02" db="EMBL/GenBank/DDBJ databases">
        <authorList>
            <person name="Nowell W R."/>
        </authorList>
    </citation>
    <scope>NUCLEOTIDE SEQUENCE</scope>
</reference>
<dbReference type="Proteomes" id="UP000663873">
    <property type="component" value="Unassembled WGS sequence"/>
</dbReference>
<gene>
    <name evidence="1" type="ORF">UJA718_LOCUS47973</name>
</gene>